<feature type="compositionally biased region" description="Acidic residues" evidence="9">
    <location>
        <begin position="30"/>
        <end position="42"/>
    </location>
</feature>
<proteinExistence type="inferred from homology"/>
<keyword evidence="3" id="KW-0813">Transport</keyword>
<dbReference type="OrthoDB" id="199930at2759"/>
<feature type="transmembrane region" description="Helical" evidence="10">
    <location>
        <begin position="192"/>
        <end position="219"/>
    </location>
</feature>
<evidence type="ECO:0000256" key="7">
    <source>
        <dbReference type="ARBA" id="ARBA00023136"/>
    </source>
</evidence>
<evidence type="ECO:0000256" key="1">
    <source>
        <dbReference type="ARBA" id="ARBA00004128"/>
    </source>
</evidence>
<feature type="transmembrane region" description="Helical" evidence="10">
    <location>
        <begin position="500"/>
        <end position="518"/>
    </location>
</feature>
<name>A0A1B7P1U6_9EURO</name>
<evidence type="ECO:0000256" key="9">
    <source>
        <dbReference type="SAM" id="MobiDB-lite"/>
    </source>
</evidence>
<dbReference type="SUPFAM" id="SSF103473">
    <property type="entry name" value="MFS general substrate transporter"/>
    <property type="match status" value="1"/>
</dbReference>
<dbReference type="CDD" id="cd17354">
    <property type="entry name" value="MFS_Mch1p_like"/>
    <property type="match status" value="1"/>
</dbReference>
<dbReference type="GO" id="GO:0022857">
    <property type="term" value="F:transmembrane transporter activity"/>
    <property type="evidence" value="ECO:0007669"/>
    <property type="project" value="InterPro"/>
</dbReference>
<feature type="transmembrane region" description="Helical" evidence="10">
    <location>
        <begin position="564"/>
        <end position="584"/>
    </location>
</feature>
<feature type="transmembrane region" description="Helical" evidence="10">
    <location>
        <begin position="160"/>
        <end position="180"/>
    </location>
</feature>
<dbReference type="Gene3D" id="1.20.1250.20">
    <property type="entry name" value="MFS general substrate transporter like domains"/>
    <property type="match status" value="1"/>
</dbReference>
<dbReference type="PANTHER" id="PTHR21576">
    <property type="entry name" value="UNCHARACTERIZED NODULIN-LIKE PROTEIN"/>
    <property type="match status" value="1"/>
</dbReference>
<comment type="subcellular location">
    <subcellularLocation>
        <location evidence="1">Vacuole membrane</location>
        <topology evidence="1">Multi-pass membrane protein</topology>
    </subcellularLocation>
</comment>
<evidence type="ECO:0000313" key="11">
    <source>
        <dbReference type="EMBL" id="OAX82999.1"/>
    </source>
</evidence>
<feature type="transmembrane region" description="Helical" evidence="10">
    <location>
        <begin position="94"/>
        <end position="117"/>
    </location>
</feature>
<gene>
    <name evidence="11" type="ORF">ACJ72_02644</name>
</gene>
<evidence type="ECO:0000256" key="2">
    <source>
        <dbReference type="ARBA" id="ARBA00008335"/>
    </source>
</evidence>
<dbReference type="PANTHER" id="PTHR21576:SF45">
    <property type="entry name" value="TRANSPORTER MCH1-RELATED"/>
    <property type="match status" value="1"/>
</dbReference>
<dbReference type="GO" id="GO:0000329">
    <property type="term" value="C:fungal-type vacuole membrane"/>
    <property type="evidence" value="ECO:0007669"/>
    <property type="project" value="TreeGrafter"/>
</dbReference>
<comment type="caution">
    <text evidence="11">The sequence shown here is derived from an EMBL/GenBank/DDBJ whole genome shotgun (WGS) entry which is preliminary data.</text>
</comment>
<keyword evidence="7 10" id="KW-0472">Membrane</keyword>
<feature type="transmembrane region" description="Helical" evidence="10">
    <location>
        <begin position="270"/>
        <end position="292"/>
    </location>
</feature>
<feature type="transmembrane region" description="Helical" evidence="10">
    <location>
        <begin position="231"/>
        <end position="250"/>
    </location>
</feature>
<evidence type="ECO:0000256" key="3">
    <source>
        <dbReference type="ARBA" id="ARBA00022448"/>
    </source>
</evidence>
<keyword evidence="6 10" id="KW-1133">Transmembrane helix</keyword>
<organism evidence="11 12">
    <name type="scientific">Emergomyces africanus</name>
    <dbReference type="NCBI Taxonomy" id="1955775"/>
    <lineage>
        <taxon>Eukaryota</taxon>
        <taxon>Fungi</taxon>
        <taxon>Dikarya</taxon>
        <taxon>Ascomycota</taxon>
        <taxon>Pezizomycotina</taxon>
        <taxon>Eurotiomycetes</taxon>
        <taxon>Eurotiomycetidae</taxon>
        <taxon>Onygenales</taxon>
        <taxon>Ajellomycetaceae</taxon>
        <taxon>Emergomyces</taxon>
    </lineage>
</organism>
<accession>A0A1B7P1U6</accession>
<dbReference type="Proteomes" id="UP000091918">
    <property type="component" value="Unassembled WGS sequence"/>
</dbReference>
<comment type="similarity">
    <text evidence="2">Belongs to the major facilitator superfamily.</text>
</comment>
<keyword evidence="12" id="KW-1185">Reference proteome</keyword>
<sequence length="645" mass="69565">MPALNNTRRAKIVDKRDFDATNRPLLLRDTEDEDDGDGDGDDDRGRGAGFGQYGFRRGNGHADDADDGASVFERVVSEIRGRDRKLLKQQAGRILSFIWGVGSALCAGSITAFSLYGPLLQTRLHYSQFRVNAVAVAAAVSMYLPVAFFGYLCDRYTPGPISLISAFLFGPGYTLAAFTYKSGPPVDAGGTGWPFAVMIISFIGVGAGTCCMYLAAVTTCAKNFGRGKHKGIMLALPIAAFGLSGMWQSQVGTHLLHERGPDGQKGDVDVFKYFLFLGILLAVVGVGGTFALRIVDEEEMIDEAVEELERSGILDESDFFRSREEVRAAMSSLTGSYGTMHGATTEAGAVSPFDVDSQSLTLSQEEWQDRQKEERRKKNWLLNQETRLFLKDKTMWWLAVGFFLITGPGEAYINNVGTIIPTLTPPSYPPNLPSPAGRPATHVTSIALTSTLARLLTGYLSDVFAPSPTHSHLQPISPSLTTQQPQPPPSFIRRITLSRLTFLLPSALLLSLGFLFLASPFPLSSPQSFHLTTALVGLGYGASFALVPIIISVVWGVENFGTNWGVVAMFPAAGAAVWGAVYSAGYEAASRTDGGGDDGNGNGNQQCVGWGCYGFWALGCTASVWVAIGLWAVAWRGWRRRGVVV</sequence>
<evidence type="ECO:0000256" key="10">
    <source>
        <dbReference type="SAM" id="Phobius"/>
    </source>
</evidence>
<feature type="transmembrane region" description="Helical" evidence="10">
    <location>
        <begin position="538"/>
        <end position="557"/>
    </location>
</feature>
<feature type="transmembrane region" description="Helical" evidence="10">
    <location>
        <begin position="129"/>
        <end position="153"/>
    </location>
</feature>
<evidence type="ECO:0000256" key="6">
    <source>
        <dbReference type="ARBA" id="ARBA00022989"/>
    </source>
</evidence>
<keyword evidence="5 10" id="KW-0812">Transmembrane</keyword>
<keyword evidence="4" id="KW-0926">Vacuole</keyword>
<dbReference type="Pfam" id="PF07690">
    <property type="entry name" value="MFS_1"/>
    <property type="match status" value="1"/>
</dbReference>
<dbReference type="AlphaFoldDB" id="A0A1B7P1U6"/>
<evidence type="ECO:0000256" key="8">
    <source>
        <dbReference type="ARBA" id="ARBA00039330"/>
    </source>
</evidence>
<dbReference type="InterPro" id="IPR011701">
    <property type="entry name" value="MFS"/>
</dbReference>
<evidence type="ECO:0000256" key="4">
    <source>
        <dbReference type="ARBA" id="ARBA00022554"/>
    </source>
</evidence>
<dbReference type="EMBL" id="LGUA01000229">
    <property type="protein sequence ID" value="OAX82999.1"/>
    <property type="molecule type" value="Genomic_DNA"/>
</dbReference>
<evidence type="ECO:0000256" key="5">
    <source>
        <dbReference type="ARBA" id="ARBA00022692"/>
    </source>
</evidence>
<dbReference type="InterPro" id="IPR036259">
    <property type="entry name" value="MFS_trans_sf"/>
</dbReference>
<protein>
    <recommendedName>
        <fullName evidence="8">Probable transporter MCH1</fullName>
    </recommendedName>
</protein>
<evidence type="ECO:0000313" key="12">
    <source>
        <dbReference type="Proteomes" id="UP000091918"/>
    </source>
</evidence>
<feature type="transmembrane region" description="Helical" evidence="10">
    <location>
        <begin position="613"/>
        <end position="633"/>
    </location>
</feature>
<reference evidence="11 12" key="1">
    <citation type="submission" date="2015-07" db="EMBL/GenBank/DDBJ databases">
        <title>Emmonsia species relationships and genome sequence.</title>
        <authorList>
            <person name="Cuomo C.A."/>
            <person name="Schwartz I.S."/>
            <person name="Kenyon C."/>
            <person name="de Hoog G.S."/>
            <person name="Govender N.P."/>
            <person name="Botha A."/>
            <person name="Moreno L."/>
            <person name="de Vries M."/>
            <person name="Munoz J.F."/>
            <person name="Stielow J.B."/>
        </authorList>
    </citation>
    <scope>NUCLEOTIDE SEQUENCE [LARGE SCALE GENOMIC DNA]</scope>
    <source>
        <strain evidence="11 12">CBS 136260</strain>
    </source>
</reference>
<feature type="region of interest" description="Disordered" evidence="9">
    <location>
        <begin position="24"/>
        <end position="45"/>
    </location>
</feature>